<dbReference type="GO" id="GO:0052689">
    <property type="term" value="F:carboxylic ester hydrolase activity"/>
    <property type="evidence" value="ECO:0007669"/>
    <property type="project" value="UniProtKB-KW"/>
</dbReference>
<comment type="caution">
    <text evidence="8">The sequence shown here is derived from an EMBL/GenBank/DDBJ whole genome shotgun (WGS) entry which is preliminary data.</text>
</comment>
<keyword evidence="2" id="KW-0719">Serine esterase</keyword>
<dbReference type="Pfam" id="PF00135">
    <property type="entry name" value="COesterase"/>
    <property type="match status" value="2"/>
</dbReference>
<evidence type="ECO:0000256" key="6">
    <source>
        <dbReference type="RuleBase" id="RU361235"/>
    </source>
</evidence>
<keyword evidence="5" id="KW-0325">Glycoprotein</keyword>
<dbReference type="EMBL" id="JTDY01001549">
    <property type="protein sequence ID" value="KOB73567.1"/>
    <property type="molecule type" value="Genomic_DNA"/>
</dbReference>
<keyword evidence="4" id="KW-1015">Disulfide bond</keyword>
<dbReference type="AlphaFoldDB" id="A0A0L7LDL1"/>
<evidence type="ECO:0000313" key="8">
    <source>
        <dbReference type="EMBL" id="KOB73567.1"/>
    </source>
</evidence>
<dbReference type="SUPFAM" id="SSF53474">
    <property type="entry name" value="alpha/beta-Hydrolases"/>
    <property type="match status" value="2"/>
</dbReference>
<dbReference type="Gene3D" id="3.40.50.1820">
    <property type="entry name" value="alpha/beta hydrolase"/>
    <property type="match status" value="2"/>
</dbReference>
<gene>
    <name evidence="8" type="ORF">OBRU01_10551</name>
</gene>
<evidence type="ECO:0000256" key="2">
    <source>
        <dbReference type="ARBA" id="ARBA00022487"/>
    </source>
</evidence>
<evidence type="ECO:0000256" key="4">
    <source>
        <dbReference type="ARBA" id="ARBA00023157"/>
    </source>
</evidence>
<dbReference type="PANTHER" id="PTHR43142">
    <property type="entry name" value="CARBOXYLIC ESTER HYDROLASE"/>
    <property type="match status" value="1"/>
</dbReference>
<dbReference type="PROSITE" id="PS00122">
    <property type="entry name" value="CARBOXYLESTERASE_B_1"/>
    <property type="match status" value="1"/>
</dbReference>
<protein>
    <recommendedName>
        <fullName evidence="6">Carboxylic ester hydrolase</fullName>
        <ecNumber evidence="6">3.1.1.-</ecNumber>
    </recommendedName>
</protein>
<dbReference type="InterPro" id="IPR029058">
    <property type="entry name" value="AB_hydrolase_fold"/>
</dbReference>
<dbReference type="Proteomes" id="UP000037510">
    <property type="component" value="Unassembled WGS sequence"/>
</dbReference>
<feature type="domain" description="Carboxylesterase type B" evidence="7">
    <location>
        <begin position="204"/>
        <end position="416"/>
    </location>
</feature>
<evidence type="ECO:0000256" key="1">
    <source>
        <dbReference type="ARBA" id="ARBA00005964"/>
    </source>
</evidence>
<proteinExistence type="inferred from homology"/>
<feature type="domain" description="Carboxylesterase type B" evidence="7">
    <location>
        <begin position="5"/>
        <end position="162"/>
    </location>
</feature>
<organism evidence="8 9">
    <name type="scientific">Operophtera brumata</name>
    <name type="common">Winter moth</name>
    <name type="synonym">Phalaena brumata</name>
    <dbReference type="NCBI Taxonomy" id="104452"/>
    <lineage>
        <taxon>Eukaryota</taxon>
        <taxon>Metazoa</taxon>
        <taxon>Ecdysozoa</taxon>
        <taxon>Arthropoda</taxon>
        <taxon>Hexapoda</taxon>
        <taxon>Insecta</taxon>
        <taxon>Pterygota</taxon>
        <taxon>Neoptera</taxon>
        <taxon>Endopterygota</taxon>
        <taxon>Lepidoptera</taxon>
        <taxon>Glossata</taxon>
        <taxon>Ditrysia</taxon>
        <taxon>Geometroidea</taxon>
        <taxon>Geometridae</taxon>
        <taxon>Larentiinae</taxon>
        <taxon>Operophtera</taxon>
    </lineage>
</organism>
<dbReference type="InterPro" id="IPR019826">
    <property type="entry name" value="Carboxylesterase_B_AS"/>
</dbReference>
<name>A0A0L7LDL1_OPEBR</name>
<sequence>MEGVLRQFYIGDERIGEDTVWSVIDFISDYKFNYGTVRSIQKYIENGAENIFNYMFSYDGARNFVKDALNLTGSGAAHANEIGYLFDISYMKNKPTPEGQTVIDSITTLWSNFVKCGYPTPETSELLPVTWTPVSQNAWFYLDIDTDISIKQRPFHARMAFWELFYKLNEKGQKALTTMYLKYQFLAIASCILLQNLRAIPRIDPLVDTKLGLIRGLQSSNGQYSMFMGIPYATVEEGNPFGGFDKVFEAYDDSAICPQVEEFNNTIVGSLDCLHLNVYVPNTASSQERLPVLVWIYGGGFSIGFSGRHLYGPGYLVRHDIILVTLNYRLGPYGFMCLDNPAVPGNQGLKDQRIALKWVKDNIEAFGGDANKITIFGESAGASSVDLHLYYQEERLFEQVIMQSGSALSPWAVLEPDTSVPLALAE</sequence>
<keyword evidence="3 6" id="KW-0378">Hydrolase</keyword>
<dbReference type="STRING" id="104452.A0A0L7LDL1"/>
<evidence type="ECO:0000256" key="3">
    <source>
        <dbReference type="ARBA" id="ARBA00022801"/>
    </source>
</evidence>
<reference evidence="8 9" key="1">
    <citation type="journal article" date="2015" name="Genome Biol. Evol.">
        <title>The genome of winter moth (Operophtera brumata) provides a genomic perspective on sexual dimorphism and phenology.</title>
        <authorList>
            <person name="Derks M.F."/>
            <person name="Smit S."/>
            <person name="Salis L."/>
            <person name="Schijlen E."/>
            <person name="Bossers A."/>
            <person name="Mateman C."/>
            <person name="Pijl A.S."/>
            <person name="de Ridder D."/>
            <person name="Groenen M.A."/>
            <person name="Visser M.E."/>
            <person name="Megens H.J."/>
        </authorList>
    </citation>
    <scope>NUCLEOTIDE SEQUENCE [LARGE SCALE GENOMIC DNA]</scope>
    <source>
        <strain evidence="8">WM2013NL</strain>
        <tissue evidence="8">Head and thorax</tissue>
    </source>
</reference>
<accession>A0A0L7LDL1</accession>
<keyword evidence="9" id="KW-1185">Reference proteome</keyword>
<evidence type="ECO:0000313" key="9">
    <source>
        <dbReference type="Proteomes" id="UP000037510"/>
    </source>
</evidence>
<dbReference type="EC" id="3.1.1.-" evidence="6"/>
<comment type="similarity">
    <text evidence="1 6">Belongs to the type-B carboxylesterase/lipase family.</text>
</comment>
<evidence type="ECO:0000256" key="5">
    <source>
        <dbReference type="ARBA" id="ARBA00023180"/>
    </source>
</evidence>
<evidence type="ECO:0000259" key="7">
    <source>
        <dbReference type="Pfam" id="PF00135"/>
    </source>
</evidence>
<dbReference type="PANTHER" id="PTHR43142:SF1">
    <property type="entry name" value="CARBOXYLIC ESTER HYDROLASE"/>
    <property type="match status" value="1"/>
</dbReference>
<dbReference type="InterPro" id="IPR002018">
    <property type="entry name" value="CarbesteraseB"/>
</dbReference>